<evidence type="ECO:0000313" key="4">
    <source>
        <dbReference type="EMBL" id="VEN64564.1"/>
    </source>
</evidence>
<sequence>MHQSNSCIWCLIFVGVLHEVITVEDEYNTLYKDGSYEFGYTNPDSYHYADGNRNNVVKGEFGGRNPKTGAIDSTVYTAGPRGYRPRGKNVARKYDLSQSGPRAIGSPDDPYYDPYEDPSYSFSIRTRTYNRDENANRFVSAGPDQRRTEVSDSTGHVRGSYTYLDDKGVQHSVHYIAGPETGYRILKQVKGPHLPTVFPFGRPDIIPPDFYDYDKDYKDVFDTAASGHVRPGQRKKARPTGGGKTDTSSYDDNEVGHKPRFGDKSKKPSYDEDEEDTGDFGDLFGGSSTPSPRPGGDRRGGYKPSTPKPPDSEEDGSYKPSGDDGSYNPSSTTSRPGDGSTRIPEEPDRGGGGYPSGPKPSTSFEDGGSSSGGDNFGLFGSETNHPKPPRPYGDGPKISVRPYDDRCPKCDDTIITNLGDSYLTVPPGVSVRAHVQAIDLLPLTPKLTLSILLIAQLTYSSEEPSSRQKRRAFVPFFINRPITPHPDPEYRLNIETGNYKRQEMSDGHGNIKGRYTYWNEGGEHTLEYFAGQDARFLSAAMTLPLADRPVVVPKYFFIPRHIYPCTTNHSKEELKVEPLLTTESSSPTPTTVGSTEASTGQSTEESMTTVGSSDTTNAGAETTVGSSETTTVAA</sequence>
<feature type="compositionally biased region" description="Polar residues" evidence="2">
    <location>
        <begin position="592"/>
        <end position="618"/>
    </location>
</feature>
<dbReference type="Pfam" id="PF00379">
    <property type="entry name" value="Chitin_bind_4"/>
    <property type="match status" value="3"/>
</dbReference>
<feature type="compositionally biased region" description="Low complexity" evidence="2">
    <location>
        <begin position="577"/>
        <end position="591"/>
    </location>
</feature>
<dbReference type="PANTHER" id="PTHR10380">
    <property type="entry name" value="CUTICLE PROTEIN"/>
    <property type="match status" value="1"/>
</dbReference>
<name>A0A653DWL6_CALMS</name>
<feature type="chain" id="PRO_5024900827" evidence="3">
    <location>
        <begin position="23"/>
        <end position="634"/>
    </location>
</feature>
<feature type="signal peptide" evidence="3">
    <location>
        <begin position="1"/>
        <end position="22"/>
    </location>
</feature>
<dbReference type="OrthoDB" id="8196648at2759"/>
<dbReference type="AlphaFoldDB" id="A0A653DWL6"/>
<reference evidence="4 5" key="1">
    <citation type="submission" date="2019-01" db="EMBL/GenBank/DDBJ databases">
        <authorList>
            <person name="Sayadi A."/>
        </authorList>
    </citation>
    <scope>NUCLEOTIDE SEQUENCE [LARGE SCALE GENOMIC DNA]</scope>
</reference>
<evidence type="ECO:0000256" key="1">
    <source>
        <dbReference type="PROSITE-ProRule" id="PRU00497"/>
    </source>
</evidence>
<feature type="compositionally biased region" description="Low complexity" evidence="2">
    <location>
        <begin position="280"/>
        <end position="290"/>
    </location>
</feature>
<evidence type="ECO:0000256" key="2">
    <source>
        <dbReference type="SAM" id="MobiDB-lite"/>
    </source>
</evidence>
<keyword evidence="1" id="KW-0193">Cuticle</keyword>
<gene>
    <name evidence="4" type="ORF">CALMAC_LOCUS21056</name>
</gene>
<keyword evidence="3" id="KW-0732">Signal</keyword>
<evidence type="ECO:0000313" key="5">
    <source>
        <dbReference type="Proteomes" id="UP000410492"/>
    </source>
</evidence>
<dbReference type="Proteomes" id="UP000410492">
    <property type="component" value="Unassembled WGS sequence"/>
</dbReference>
<organism evidence="4 5">
    <name type="scientific">Callosobruchus maculatus</name>
    <name type="common">Southern cowpea weevil</name>
    <name type="synonym">Pulse bruchid</name>
    <dbReference type="NCBI Taxonomy" id="64391"/>
    <lineage>
        <taxon>Eukaryota</taxon>
        <taxon>Metazoa</taxon>
        <taxon>Ecdysozoa</taxon>
        <taxon>Arthropoda</taxon>
        <taxon>Hexapoda</taxon>
        <taxon>Insecta</taxon>
        <taxon>Pterygota</taxon>
        <taxon>Neoptera</taxon>
        <taxon>Endopterygota</taxon>
        <taxon>Coleoptera</taxon>
        <taxon>Polyphaga</taxon>
        <taxon>Cucujiformia</taxon>
        <taxon>Chrysomeloidea</taxon>
        <taxon>Chrysomelidae</taxon>
        <taxon>Bruchinae</taxon>
        <taxon>Bruchini</taxon>
        <taxon>Callosobruchus</taxon>
    </lineage>
</organism>
<feature type="compositionally biased region" description="Low complexity" evidence="2">
    <location>
        <begin position="619"/>
        <end position="634"/>
    </location>
</feature>
<dbReference type="InterPro" id="IPR050468">
    <property type="entry name" value="Cuticle_Struct_Prot"/>
</dbReference>
<keyword evidence="5" id="KW-1185">Reference proteome</keyword>
<dbReference type="PROSITE" id="PS51155">
    <property type="entry name" value="CHIT_BIND_RR_2"/>
    <property type="match status" value="2"/>
</dbReference>
<feature type="region of interest" description="Disordered" evidence="2">
    <location>
        <begin position="577"/>
        <end position="634"/>
    </location>
</feature>
<proteinExistence type="predicted"/>
<feature type="region of interest" description="Disordered" evidence="2">
    <location>
        <begin position="224"/>
        <end position="399"/>
    </location>
</feature>
<feature type="compositionally biased region" description="Low complexity" evidence="2">
    <location>
        <begin position="359"/>
        <end position="368"/>
    </location>
</feature>
<dbReference type="GO" id="GO:0062129">
    <property type="term" value="C:chitin-based extracellular matrix"/>
    <property type="evidence" value="ECO:0007669"/>
    <property type="project" value="TreeGrafter"/>
</dbReference>
<protein>
    <submittedName>
        <fullName evidence="4">Uncharacterized protein</fullName>
    </submittedName>
</protein>
<dbReference type="InterPro" id="IPR000618">
    <property type="entry name" value="Insect_cuticle"/>
</dbReference>
<dbReference type="PANTHER" id="PTHR10380:SF235">
    <property type="entry name" value="CUTICULAR PROTEIN 73D, ISOFORM B"/>
    <property type="match status" value="1"/>
</dbReference>
<evidence type="ECO:0000256" key="3">
    <source>
        <dbReference type="SAM" id="SignalP"/>
    </source>
</evidence>
<feature type="region of interest" description="Disordered" evidence="2">
    <location>
        <begin position="61"/>
        <end position="88"/>
    </location>
</feature>
<feature type="compositionally biased region" description="Basic and acidic residues" evidence="2">
    <location>
        <begin position="254"/>
        <end position="270"/>
    </location>
</feature>
<dbReference type="GO" id="GO:0008010">
    <property type="term" value="F:structural constituent of chitin-based larval cuticle"/>
    <property type="evidence" value="ECO:0007669"/>
    <property type="project" value="TreeGrafter"/>
</dbReference>
<dbReference type="EMBL" id="CAACVG010015550">
    <property type="protein sequence ID" value="VEN64564.1"/>
    <property type="molecule type" value="Genomic_DNA"/>
</dbReference>
<accession>A0A653DWL6</accession>